<organism evidence="2">
    <name type="scientific">Caenorhabditis remanei</name>
    <name type="common">Caenorhabditis vulgaris</name>
    <dbReference type="NCBI Taxonomy" id="31234"/>
    <lineage>
        <taxon>Eukaryota</taxon>
        <taxon>Metazoa</taxon>
        <taxon>Ecdysozoa</taxon>
        <taxon>Nematoda</taxon>
        <taxon>Chromadorea</taxon>
        <taxon>Rhabditida</taxon>
        <taxon>Rhabditina</taxon>
        <taxon>Rhabditomorpha</taxon>
        <taxon>Rhabditoidea</taxon>
        <taxon>Rhabditidae</taxon>
        <taxon>Peloderinae</taxon>
        <taxon>Caenorhabditis</taxon>
    </lineage>
</organism>
<dbReference type="OrthoDB" id="5868908at2759"/>
<sequence length="804" mass="92546">MEYSIGETIQNLINERDEAIRRLSEARIIFQNNMRLKCVERDEMERKYLVSQEEIKKSNQKIIDLQKLAKLDKKEIERLQKDVVKQRKYLRDFMDKTKKETLKRDEKRNNPSPLKDYDVLRNAKVMTERVDKGITAMRSIAGQTHSKFFYRHVCERLDNQQLQKFKFTAYESFQLYHDLNFTRSQMGGLKKWFSTHNMMDPFPSLHKIREIEGTVASKEMYTVTQKQVPDGNGGKKTVTTAFLNNVQQFMNDRVQQLIDSEKLGLDGCTKDGIWLAILGDKGADEMKVCIAVGNVTSPNSSHNLIPLGVFNDDESAEKVMEHLGPAVEQLNQLIDVEVDICNERVKIPVQQYLVGDMKFIYSMIGHQGASAACSCLYCYSPGRQKIGTYKRGENCTPRTEDGYLLDSNKCGAARKSVKEGSSFIFKQVPLERIVPSSMHILQGLAQTFGFTILKKLADEKDSSETTPLPKVSQKLKKEGKEEVERAENDVCNIDDHIFSMECVSKSIENIILKTIDDSGIDEGECSSKMCVYRDKIMENADFFDASTLKCNGCQETHHSVCSGVWTSEEMDRKKKPGAFFLCFECLNCNASKRLESSKKLLESLQSERIRLVKKRDDVKQKYEKRLEIWSGNGETRKQLESIWKSFGADISAFKQDFCGNHVQKLLDEDAIKAYCSIFAHSPEIIHIEQFLIHLGKFQKLCVARELTDFEISTMKLTIDDIWFHLQKFASHLNVTLKLHVLLEHTVQFVELHRTLALTSEQSIESIHAIVNRLKMRYRTERDELRRVTFIFRSLLFNTHVNGTC</sequence>
<proteinExistence type="predicted"/>
<dbReference type="Proteomes" id="UP000008281">
    <property type="component" value="Unassembled WGS sequence"/>
</dbReference>
<gene>
    <name evidence="1" type="ORF">CRE_18303</name>
</gene>
<accession>E3NN77</accession>
<keyword evidence="2" id="KW-1185">Reference proteome</keyword>
<name>E3NN77_CAERE</name>
<evidence type="ECO:0000313" key="1">
    <source>
        <dbReference type="EMBL" id="EFP10274.1"/>
    </source>
</evidence>
<dbReference type="InterPro" id="IPR009689">
    <property type="entry name" value="DUF1280"/>
</dbReference>
<dbReference type="HOGENOM" id="CLU_015719_2_0_1"/>
<dbReference type="OMA" id="TENTCIF"/>
<dbReference type="Pfam" id="PF06918">
    <property type="entry name" value="DUF1280"/>
    <property type="match status" value="1"/>
</dbReference>
<protein>
    <submittedName>
        <fullName evidence="1">Uncharacterized protein</fullName>
    </submittedName>
</protein>
<evidence type="ECO:0000313" key="2">
    <source>
        <dbReference type="Proteomes" id="UP000008281"/>
    </source>
</evidence>
<dbReference type="PANTHER" id="PTHR31424:SF4">
    <property type="entry name" value="AUTOPHAGY-RELATED PROTEIN 14-RELATED"/>
    <property type="match status" value="1"/>
</dbReference>
<dbReference type="PANTHER" id="PTHR31424">
    <property type="entry name" value="PROTEIN CBG23806"/>
    <property type="match status" value="1"/>
</dbReference>
<reference evidence="1" key="1">
    <citation type="submission" date="2007-07" db="EMBL/GenBank/DDBJ databases">
        <title>PCAP assembly of the Caenorhabditis remanei genome.</title>
        <authorList>
            <consortium name="The Caenorhabditis remanei Sequencing Consortium"/>
            <person name="Wilson R.K."/>
        </authorList>
    </citation>
    <scope>NUCLEOTIDE SEQUENCE [LARGE SCALE GENOMIC DNA]</scope>
    <source>
        <strain evidence="1">PB4641</strain>
    </source>
</reference>
<dbReference type="EMBL" id="DS269170">
    <property type="protein sequence ID" value="EFP10274.1"/>
    <property type="molecule type" value="Genomic_DNA"/>
</dbReference>
<dbReference type="eggNOG" id="ENOG502S98V">
    <property type="taxonomic scope" value="Eukaryota"/>
</dbReference>
<dbReference type="AlphaFoldDB" id="E3NN77"/>